<evidence type="ECO:0000313" key="3">
    <source>
        <dbReference type="EMBL" id="MFD0867904.1"/>
    </source>
</evidence>
<protein>
    <submittedName>
        <fullName evidence="3">DUF3048 domain-containing protein</fullName>
    </submittedName>
</protein>
<keyword evidence="4" id="KW-1185">Reference proteome</keyword>
<feature type="domain" description="DUF3048" evidence="1">
    <location>
        <begin position="66"/>
        <end position="206"/>
    </location>
</feature>
<dbReference type="InterPro" id="IPR035328">
    <property type="entry name" value="DUF3048_C"/>
</dbReference>
<name>A0ABW3D6L2_9BACL</name>
<dbReference type="EMBL" id="JBHTIU010000007">
    <property type="protein sequence ID" value="MFD0867904.1"/>
    <property type="molecule type" value="Genomic_DNA"/>
</dbReference>
<evidence type="ECO:0000313" key="4">
    <source>
        <dbReference type="Proteomes" id="UP001597120"/>
    </source>
</evidence>
<comment type="caution">
    <text evidence="3">The sequence shown here is derived from an EMBL/GenBank/DDBJ whole genome shotgun (WGS) entry which is preliminary data.</text>
</comment>
<dbReference type="Proteomes" id="UP001597120">
    <property type="component" value="Unassembled WGS sequence"/>
</dbReference>
<sequence>MKPFSQSKKSRITGRYKGILGVTCLALTVAGCSGQPQTAPVPDPSPSPVVTPTPSQAPAYKYHFPLTGKGTNEQVEDRPLMVMIENSPQARPQTGLDQADVVFEILAEGEITRFAAVYHSQNPKVIGPVRSIRPYYAQLGEGLDALIVHAGWSQDAINYINSRKLAHFDQVYGDDAYYWRDKERSAPHNLYTSVDKIREGSEKKKFRQEWKAFKYPFLKEDEKVSGDKAERVKVNYIHGYYVSYEYDAEAGVYKRSMAGEPHLDKDSKVQLTASNIIIAETKHRVLDNEGRRSVDIDGPGKGMLIQGGVKRDVTWERKDGTIRVYEDKRELPLLPGQTWIQVVPVDSKVEIESGDKGSATNNSGQ</sequence>
<dbReference type="Gene3D" id="3.50.90.10">
    <property type="entry name" value="YerB-like"/>
    <property type="match status" value="1"/>
</dbReference>
<evidence type="ECO:0000259" key="2">
    <source>
        <dbReference type="Pfam" id="PF17479"/>
    </source>
</evidence>
<accession>A0ABW3D6L2</accession>
<gene>
    <name evidence="3" type="ORF">ACFQ03_01905</name>
</gene>
<dbReference type="SUPFAM" id="SSF159774">
    <property type="entry name" value="YerB-like"/>
    <property type="match status" value="1"/>
</dbReference>
<reference evidence="4" key="1">
    <citation type="journal article" date="2019" name="Int. J. Syst. Evol. Microbiol.">
        <title>The Global Catalogue of Microorganisms (GCM) 10K type strain sequencing project: providing services to taxonomists for standard genome sequencing and annotation.</title>
        <authorList>
            <consortium name="The Broad Institute Genomics Platform"/>
            <consortium name="The Broad Institute Genome Sequencing Center for Infectious Disease"/>
            <person name="Wu L."/>
            <person name="Ma J."/>
        </authorList>
    </citation>
    <scope>NUCLEOTIDE SEQUENCE [LARGE SCALE GENOMIC DNA]</scope>
    <source>
        <strain evidence="4">CCUG 57263</strain>
    </source>
</reference>
<dbReference type="InterPro" id="IPR021416">
    <property type="entry name" value="DUF3048_N"/>
</dbReference>
<evidence type="ECO:0000259" key="1">
    <source>
        <dbReference type="Pfam" id="PF11258"/>
    </source>
</evidence>
<dbReference type="RefSeq" id="WP_379285705.1">
    <property type="nucleotide sequence ID" value="NZ_JBHTIU010000007.1"/>
</dbReference>
<dbReference type="PROSITE" id="PS51257">
    <property type="entry name" value="PROKAR_LIPOPROTEIN"/>
    <property type="match status" value="1"/>
</dbReference>
<organism evidence="3 4">
    <name type="scientific">Paenibacillus residui</name>
    <dbReference type="NCBI Taxonomy" id="629724"/>
    <lineage>
        <taxon>Bacteria</taxon>
        <taxon>Bacillati</taxon>
        <taxon>Bacillota</taxon>
        <taxon>Bacilli</taxon>
        <taxon>Bacillales</taxon>
        <taxon>Paenibacillaceae</taxon>
        <taxon>Paenibacillus</taxon>
    </lineage>
</organism>
<proteinExistence type="predicted"/>
<dbReference type="Pfam" id="PF11258">
    <property type="entry name" value="DUF3048"/>
    <property type="match status" value="1"/>
</dbReference>
<dbReference type="Pfam" id="PF17479">
    <property type="entry name" value="DUF3048_C"/>
    <property type="match status" value="1"/>
</dbReference>
<dbReference type="InterPro" id="IPR023158">
    <property type="entry name" value="YerB-like_sf"/>
</dbReference>
<feature type="domain" description="DUF3048" evidence="2">
    <location>
        <begin position="232"/>
        <end position="340"/>
    </location>
</feature>